<feature type="domain" description="Copper-binding protein MbnP-like" evidence="1">
    <location>
        <begin position="28"/>
        <end position="214"/>
    </location>
</feature>
<dbReference type="InterPro" id="IPR046863">
    <property type="entry name" value="MbnP-like_dom"/>
</dbReference>
<proteinExistence type="predicted"/>
<dbReference type="EMBL" id="SWDB01000039">
    <property type="protein sequence ID" value="TKB43335.1"/>
    <property type="molecule type" value="Genomic_DNA"/>
</dbReference>
<organism evidence="2 3">
    <name type="scientific">Thalassotalea mangrovi</name>
    <dbReference type="NCBI Taxonomy" id="2572245"/>
    <lineage>
        <taxon>Bacteria</taxon>
        <taxon>Pseudomonadati</taxon>
        <taxon>Pseudomonadota</taxon>
        <taxon>Gammaproteobacteria</taxon>
        <taxon>Alteromonadales</taxon>
        <taxon>Colwelliaceae</taxon>
        <taxon>Thalassotalea</taxon>
    </lineage>
</organism>
<comment type="caution">
    <text evidence="2">The sequence shown here is derived from an EMBL/GenBank/DDBJ whole genome shotgun (WGS) entry which is preliminary data.</text>
</comment>
<evidence type="ECO:0000259" key="1">
    <source>
        <dbReference type="Pfam" id="PF20243"/>
    </source>
</evidence>
<gene>
    <name evidence="2" type="ORF">E8M12_15175</name>
</gene>
<protein>
    <recommendedName>
        <fullName evidence="1">Copper-binding protein MbnP-like domain-containing protein</fullName>
    </recommendedName>
</protein>
<dbReference type="AlphaFoldDB" id="A0A4U1B2C9"/>
<keyword evidence="3" id="KW-1185">Reference proteome</keyword>
<dbReference type="Pfam" id="PF20243">
    <property type="entry name" value="MbnP"/>
    <property type="match status" value="1"/>
</dbReference>
<evidence type="ECO:0000313" key="3">
    <source>
        <dbReference type="Proteomes" id="UP000307999"/>
    </source>
</evidence>
<dbReference type="RefSeq" id="WP_136737114.1">
    <property type="nucleotide sequence ID" value="NZ_SWDB01000039.1"/>
</dbReference>
<sequence length="238" mass="27077">MTKTIPLLTTLLLAAVVAGITWQLQSPKSLTLRFYPYMGEQVLVFNDLRYQNPGGPGKFLIRDLQLFISNIHLIGKKQTYRQPDSYHLLRFDNDKGYFDIVLKDVALNEYDRIELGIGVDPDANGSIVFSGDLDPNGRMAWNWQVGYKFLLLEGRLTSNEKSIPLVYHIGFDESYTRVTVPLANDSGFFDQITTLKVDFSKLFMQETPVNMEQVSTVKFDPDNVRLIAQAFPDLLSIN</sequence>
<reference evidence="2 3" key="1">
    <citation type="submission" date="2019-04" db="EMBL/GenBank/DDBJ databases">
        <title>Thalassotalea guangxiensis sp. nov., isolated from sediment of the coastal wetland.</title>
        <authorList>
            <person name="Zheng S."/>
            <person name="Zhang D."/>
        </authorList>
    </citation>
    <scope>NUCLEOTIDE SEQUENCE [LARGE SCALE GENOMIC DNA]</scope>
    <source>
        <strain evidence="2 3">ZS-4</strain>
    </source>
</reference>
<dbReference type="OrthoDB" id="64245at2"/>
<dbReference type="Proteomes" id="UP000307999">
    <property type="component" value="Unassembled WGS sequence"/>
</dbReference>
<evidence type="ECO:0000313" key="2">
    <source>
        <dbReference type="EMBL" id="TKB43335.1"/>
    </source>
</evidence>
<accession>A0A4U1B2C9</accession>
<name>A0A4U1B2C9_9GAMM</name>